<dbReference type="PROSITE" id="PS51257">
    <property type="entry name" value="PROKAR_LIPOPROTEIN"/>
    <property type="match status" value="1"/>
</dbReference>
<dbReference type="Gene3D" id="2.40.30.170">
    <property type="match status" value="1"/>
</dbReference>
<dbReference type="EMBL" id="JXXR01000002">
    <property type="protein sequence ID" value="KJY77199.1"/>
    <property type="molecule type" value="Genomic_DNA"/>
</dbReference>
<dbReference type="NCBIfam" id="TIGR01730">
    <property type="entry name" value="RND_mfp"/>
    <property type="match status" value="1"/>
</dbReference>
<dbReference type="InterPro" id="IPR058624">
    <property type="entry name" value="MdtA-like_HH"/>
</dbReference>
<dbReference type="InterPro" id="IPR006143">
    <property type="entry name" value="RND_pump_MFP"/>
</dbReference>
<name>A0A837GCZ1_9VIBR</name>
<dbReference type="GO" id="GO:0015562">
    <property type="term" value="F:efflux transmembrane transporter activity"/>
    <property type="evidence" value="ECO:0007669"/>
    <property type="project" value="TreeGrafter"/>
</dbReference>
<proteinExistence type="inferred from homology"/>
<dbReference type="Gene3D" id="2.40.50.100">
    <property type="match status" value="1"/>
</dbReference>
<accession>A0A837GCZ1</accession>
<comment type="caution">
    <text evidence="4">The sequence shown here is derived from an EMBL/GenBank/DDBJ whole genome shotgun (WGS) entry which is preliminary data.</text>
</comment>
<dbReference type="RefSeq" id="WP_045985174.1">
    <property type="nucleotide sequence ID" value="NZ_CP063052.1"/>
</dbReference>
<protein>
    <submittedName>
        <fullName evidence="4">Acriflavin resistance protein</fullName>
    </submittedName>
</protein>
<feature type="domain" description="Multidrug resistance protein MdtA-like alpha-helical hairpin" evidence="2">
    <location>
        <begin position="102"/>
        <end position="162"/>
    </location>
</feature>
<dbReference type="AlphaFoldDB" id="A0A837GCZ1"/>
<dbReference type="Gene3D" id="1.10.287.470">
    <property type="entry name" value="Helix hairpin bin"/>
    <property type="match status" value="1"/>
</dbReference>
<comment type="similarity">
    <text evidence="1">Belongs to the membrane fusion protein (MFP) (TC 8.A.1) family.</text>
</comment>
<dbReference type="Pfam" id="PF25876">
    <property type="entry name" value="HH_MFP_RND"/>
    <property type="match status" value="1"/>
</dbReference>
<dbReference type="Pfam" id="PF25917">
    <property type="entry name" value="BSH_RND"/>
    <property type="match status" value="1"/>
</dbReference>
<evidence type="ECO:0000259" key="3">
    <source>
        <dbReference type="Pfam" id="PF25917"/>
    </source>
</evidence>
<feature type="domain" description="Multidrug resistance protein MdtA-like barrel-sandwich hybrid" evidence="3">
    <location>
        <begin position="70"/>
        <end position="188"/>
    </location>
</feature>
<dbReference type="PANTHER" id="PTHR30469:SF20">
    <property type="entry name" value="EFFLUX RND TRANSPORTER PERIPLASMIC ADAPTOR SUBUNIT"/>
    <property type="match status" value="1"/>
</dbReference>
<dbReference type="GO" id="GO:1990281">
    <property type="term" value="C:efflux pump complex"/>
    <property type="evidence" value="ECO:0007669"/>
    <property type="project" value="TreeGrafter"/>
</dbReference>
<dbReference type="InterPro" id="IPR058625">
    <property type="entry name" value="MdtA-like_BSH"/>
</dbReference>
<sequence>MIKSAFRMRPSAKLLIASAIGLTLVGCNKAVSEVTTPVVTPVKLMEVPDVTLSQVDSFIAKIDATDRAALSFQVAGEIESLNVKMGSMVEKGDVLAILDPNDYQLALDARQAEYSLAKTAFNRADQLYSKKLISTDDFDQTETQYKAAKAAYEQAVTDLNYTRITAPFDGVVSITFAKEHQVVGVNQPILNLIDNSVMDVVFTVPVTYTEQYGLDKFSASTLTVSMDSHRDVDIPSEFKEISTQPDVDTNSYSASVTIQRPQELNLLPGMTGQVRLVNDEKKATIKIAPSAWISKHDTTGLLYRFNSANQTIQQIQVTLDEHGDVISGLEKGDLIVEAGVDKLASGQQVKAWSKEGGI</sequence>
<dbReference type="Gene3D" id="2.40.420.20">
    <property type="match status" value="1"/>
</dbReference>
<evidence type="ECO:0000259" key="2">
    <source>
        <dbReference type="Pfam" id="PF25876"/>
    </source>
</evidence>
<gene>
    <name evidence="4" type="ORF">TW71_05120</name>
</gene>
<dbReference type="SUPFAM" id="SSF111369">
    <property type="entry name" value="HlyD-like secretion proteins"/>
    <property type="match status" value="1"/>
</dbReference>
<dbReference type="PANTHER" id="PTHR30469">
    <property type="entry name" value="MULTIDRUG RESISTANCE PROTEIN MDTA"/>
    <property type="match status" value="1"/>
</dbReference>
<evidence type="ECO:0000256" key="1">
    <source>
        <dbReference type="ARBA" id="ARBA00009477"/>
    </source>
</evidence>
<organism evidence="4">
    <name type="scientific">Vibrio coralliilyticus</name>
    <dbReference type="NCBI Taxonomy" id="190893"/>
    <lineage>
        <taxon>Bacteria</taxon>
        <taxon>Pseudomonadati</taxon>
        <taxon>Pseudomonadota</taxon>
        <taxon>Gammaproteobacteria</taxon>
        <taxon>Vibrionales</taxon>
        <taxon>Vibrionaceae</taxon>
        <taxon>Vibrio</taxon>
    </lineage>
</organism>
<reference evidence="4" key="1">
    <citation type="journal article" date="2015" name="BMC Genomics">
        <title>Genome mining reveals unlocked bioactive potential of marine Gram-negative bacteria.</title>
        <authorList>
            <person name="Machado H."/>
            <person name="Sonnenschein E.C."/>
            <person name="Melchiorsen J."/>
            <person name="Gram L."/>
        </authorList>
    </citation>
    <scope>NUCLEOTIDE SEQUENCE</scope>
    <source>
        <strain evidence="4">S2052</strain>
    </source>
</reference>
<evidence type="ECO:0000313" key="4">
    <source>
        <dbReference type="EMBL" id="KJY77199.1"/>
    </source>
</evidence>